<dbReference type="EMBL" id="FMTS01000003">
    <property type="protein sequence ID" value="SCW61391.1"/>
    <property type="molecule type" value="Genomic_DNA"/>
</dbReference>
<keyword evidence="3 10" id="KW-0489">Methyltransferase</keyword>
<accession>A0A1G4RXC9</accession>
<gene>
    <name evidence="10" type="ORF">SAMN02927928_2220</name>
</gene>
<dbReference type="InterPro" id="IPR006366">
    <property type="entry name" value="CobA/CysG_C"/>
</dbReference>
<dbReference type="AlphaFoldDB" id="A0A1G4RXC9"/>
<organism evidence="10 11">
    <name type="scientific">Asticcacaulis taihuensis</name>
    <dbReference type="NCBI Taxonomy" id="260084"/>
    <lineage>
        <taxon>Bacteria</taxon>
        <taxon>Pseudomonadati</taxon>
        <taxon>Pseudomonadota</taxon>
        <taxon>Alphaproteobacteria</taxon>
        <taxon>Caulobacterales</taxon>
        <taxon>Caulobacteraceae</taxon>
        <taxon>Asticcacaulis</taxon>
    </lineage>
</organism>
<sequence length="305" mass="31931">MPRNSLSSPACGGGVSAKPEGLVSMTEGAKPPSVSPLHHFVVPLPRFAGEDRKGFVSLVGAGPGDADHLTLGALKALQSAQALLYDALVSEDILALAPQKCVKICVGKRGDRLSVSQDKTNALMVRLAKKGLHVVRLKGGDPSVFGRVEEERLYLEAHDIGHKTLPGVTAASAAAAQFAFPLTHRGEARSVTFLTGRTKDGSIDLRHESISDPMVSLVFYMSSHNADHIEASLLHAGRSPQTPVVIIENAGRPTARALSGTLTEMAALVAQAAFDGPVLMGIGVAFGYARLALLNSGPVKARLQA</sequence>
<dbReference type="CDD" id="cd11642">
    <property type="entry name" value="SUMT"/>
    <property type="match status" value="1"/>
</dbReference>
<dbReference type="InterPro" id="IPR050161">
    <property type="entry name" value="Siro_Cobalamin_biosynth"/>
</dbReference>
<keyword evidence="11" id="KW-1185">Reference proteome</keyword>
<keyword evidence="5" id="KW-0949">S-adenosyl-L-methionine</keyword>
<dbReference type="Proteomes" id="UP000199150">
    <property type="component" value="Unassembled WGS sequence"/>
</dbReference>
<dbReference type="SUPFAM" id="SSF53790">
    <property type="entry name" value="Tetrapyrrole methylase"/>
    <property type="match status" value="1"/>
</dbReference>
<evidence type="ECO:0000256" key="2">
    <source>
        <dbReference type="ARBA" id="ARBA00012162"/>
    </source>
</evidence>
<dbReference type="InterPro" id="IPR014777">
    <property type="entry name" value="4pyrrole_Mease_sub1"/>
</dbReference>
<dbReference type="GO" id="GO:0032259">
    <property type="term" value="P:methylation"/>
    <property type="evidence" value="ECO:0007669"/>
    <property type="project" value="UniProtKB-KW"/>
</dbReference>
<comment type="pathway">
    <text evidence="7">Porphyrin-containing compound metabolism; siroheme biosynthesis; precorrin-2 from uroporphyrinogen III: step 1/1.</text>
</comment>
<dbReference type="Gene3D" id="3.40.1010.10">
    <property type="entry name" value="Cobalt-precorrin-4 Transmethylase, Domain 1"/>
    <property type="match status" value="1"/>
</dbReference>
<dbReference type="GO" id="GO:0004851">
    <property type="term" value="F:uroporphyrin-III C-methyltransferase activity"/>
    <property type="evidence" value="ECO:0007669"/>
    <property type="project" value="UniProtKB-EC"/>
</dbReference>
<dbReference type="EC" id="2.1.1.107" evidence="2"/>
<evidence type="ECO:0000256" key="5">
    <source>
        <dbReference type="ARBA" id="ARBA00022691"/>
    </source>
</evidence>
<dbReference type="InterPro" id="IPR000878">
    <property type="entry name" value="4pyrrol_Mease"/>
</dbReference>
<protein>
    <recommendedName>
        <fullName evidence="2">uroporphyrinogen-III C-methyltransferase</fullName>
        <ecNumber evidence="2">2.1.1.107</ecNumber>
    </recommendedName>
</protein>
<dbReference type="PANTHER" id="PTHR45790:SF3">
    <property type="entry name" value="S-ADENOSYL-L-METHIONINE-DEPENDENT UROPORPHYRINOGEN III METHYLTRANSFERASE, CHLOROPLASTIC"/>
    <property type="match status" value="1"/>
</dbReference>
<evidence type="ECO:0000256" key="6">
    <source>
        <dbReference type="ARBA" id="ARBA00023244"/>
    </source>
</evidence>
<feature type="domain" description="Tetrapyrrole methylase" evidence="9">
    <location>
        <begin position="56"/>
        <end position="265"/>
    </location>
</feature>
<dbReference type="RefSeq" id="WP_245678970.1">
    <property type="nucleotide sequence ID" value="NZ_CBCRYE010000001.1"/>
</dbReference>
<evidence type="ECO:0000256" key="8">
    <source>
        <dbReference type="SAM" id="MobiDB-lite"/>
    </source>
</evidence>
<evidence type="ECO:0000256" key="3">
    <source>
        <dbReference type="ARBA" id="ARBA00022603"/>
    </source>
</evidence>
<dbReference type="PANTHER" id="PTHR45790">
    <property type="entry name" value="SIROHEME SYNTHASE-RELATED"/>
    <property type="match status" value="1"/>
</dbReference>
<dbReference type="UniPathway" id="UPA00262">
    <property type="reaction ID" value="UER00211"/>
</dbReference>
<dbReference type="STRING" id="260084.SAMN02927928_2220"/>
<evidence type="ECO:0000256" key="4">
    <source>
        <dbReference type="ARBA" id="ARBA00022679"/>
    </source>
</evidence>
<reference evidence="11" key="1">
    <citation type="submission" date="2016-10" db="EMBL/GenBank/DDBJ databases">
        <authorList>
            <person name="Varghese N."/>
            <person name="Submissions S."/>
        </authorList>
    </citation>
    <scope>NUCLEOTIDE SEQUENCE [LARGE SCALE GENOMIC DNA]</scope>
    <source>
        <strain evidence="11">CGMCC 1.3431</strain>
    </source>
</reference>
<dbReference type="Gene3D" id="3.30.950.10">
    <property type="entry name" value="Methyltransferase, Cobalt-precorrin-4 Transmethylase, Domain 2"/>
    <property type="match status" value="1"/>
</dbReference>
<comment type="similarity">
    <text evidence="1">Belongs to the precorrin methyltransferase family.</text>
</comment>
<evidence type="ECO:0000313" key="11">
    <source>
        <dbReference type="Proteomes" id="UP000199150"/>
    </source>
</evidence>
<keyword evidence="6" id="KW-0627">Porphyrin biosynthesis</keyword>
<keyword evidence="4 10" id="KW-0808">Transferase</keyword>
<evidence type="ECO:0000259" key="9">
    <source>
        <dbReference type="Pfam" id="PF00590"/>
    </source>
</evidence>
<dbReference type="InterPro" id="IPR014776">
    <property type="entry name" value="4pyrrole_Mease_sub2"/>
</dbReference>
<dbReference type="NCBIfam" id="NF004790">
    <property type="entry name" value="PRK06136.1"/>
    <property type="match status" value="1"/>
</dbReference>
<name>A0A1G4RXC9_9CAUL</name>
<dbReference type="GO" id="GO:0019354">
    <property type="term" value="P:siroheme biosynthetic process"/>
    <property type="evidence" value="ECO:0007669"/>
    <property type="project" value="UniProtKB-UniPathway"/>
</dbReference>
<dbReference type="FunFam" id="3.40.1010.10:FF:000001">
    <property type="entry name" value="Siroheme synthase"/>
    <property type="match status" value="1"/>
</dbReference>
<dbReference type="Pfam" id="PF00590">
    <property type="entry name" value="TP_methylase"/>
    <property type="match status" value="1"/>
</dbReference>
<evidence type="ECO:0000256" key="1">
    <source>
        <dbReference type="ARBA" id="ARBA00005879"/>
    </source>
</evidence>
<evidence type="ECO:0000256" key="7">
    <source>
        <dbReference type="ARBA" id="ARBA00025705"/>
    </source>
</evidence>
<evidence type="ECO:0000313" key="10">
    <source>
        <dbReference type="EMBL" id="SCW61391.1"/>
    </source>
</evidence>
<feature type="region of interest" description="Disordered" evidence="8">
    <location>
        <begin position="1"/>
        <end position="31"/>
    </location>
</feature>
<dbReference type="NCBIfam" id="TIGR01469">
    <property type="entry name" value="cobA_cysG_Cterm"/>
    <property type="match status" value="1"/>
</dbReference>
<dbReference type="InterPro" id="IPR035996">
    <property type="entry name" value="4pyrrol_Methylase_sf"/>
</dbReference>
<proteinExistence type="inferred from homology"/>